<evidence type="ECO:0000256" key="2">
    <source>
        <dbReference type="SAM" id="MobiDB-lite"/>
    </source>
</evidence>
<feature type="chain" id="PRO_5046706785" evidence="3">
    <location>
        <begin position="21"/>
        <end position="152"/>
    </location>
</feature>
<protein>
    <submittedName>
        <fullName evidence="5">DUF4174 domain-containing protein</fullName>
    </submittedName>
</protein>
<dbReference type="RefSeq" id="WP_309391303.1">
    <property type="nucleotide sequence ID" value="NZ_JADBEO010000017.1"/>
</dbReference>
<name>A0ABU1DFX1_9HYPH</name>
<feature type="signal peptide" evidence="3">
    <location>
        <begin position="1"/>
        <end position="20"/>
    </location>
</feature>
<sequence>MIKPAAIVAMAVTIAPVASAAPSSAAGLDAYRSKARPVLVFAPRHGDRQVVEQLGKLTAAGMDLAERDMPVLVVTGDDVADLAGGDAEARASGEQLRKAYGVADGAFAVILVGKDGGEKFRSDKPVEPSRLTGLVDEMPMRRNETRSTGSVK</sequence>
<keyword evidence="1 3" id="KW-0732">Signal</keyword>
<feature type="domain" description="DUF4174" evidence="4">
    <location>
        <begin position="28"/>
        <end position="144"/>
    </location>
</feature>
<dbReference type="Proteomes" id="UP001181622">
    <property type="component" value="Unassembled WGS sequence"/>
</dbReference>
<reference evidence="5" key="1">
    <citation type="submission" date="2020-10" db="EMBL/GenBank/DDBJ databases">
        <authorList>
            <person name="Abbas A."/>
            <person name="Razzaq R."/>
            <person name="Waqas M."/>
            <person name="Abbas N."/>
            <person name="Nielsen T.K."/>
            <person name="Hansen L.H."/>
            <person name="Hussain S."/>
            <person name="Shahid M."/>
        </authorList>
    </citation>
    <scope>NUCLEOTIDE SEQUENCE</scope>
    <source>
        <strain evidence="5">S14</strain>
    </source>
</reference>
<evidence type="ECO:0000256" key="1">
    <source>
        <dbReference type="ARBA" id="ARBA00022729"/>
    </source>
</evidence>
<gene>
    <name evidence="5" type="ORF">IHQ68_09950</name>
</gene>
<keyword evidence="6" id="KW-1185">Reference proteome</keyword>
<evidence type="ECO:0000259" key="4">
    <source>
        <dbReference type="Pfam" id="PF13778"/>
    </source>
</evidence>
<accession>A0ABU1DFX1</accession>
<evidence type="ECO:0000313" key="5">
    <source>
        <dbReference type="EMBL" id="MDR4306940.1"/>
    </source>
</evidence>
<dbReference type="Pfam" id="PF13778">
    <property type="entry name" value="DUF4174"/>
    <property type="match status" value="1"/>
</dbReference>
<dbReference type="InterPro" id="IPR025232">
    <property type="entry name" value="DUF4174"/>
</dbReference>
<organism evidence="5 6">
    <name type="scientific">Chelatococcus sambhunathii</name>
    <dbReference type="NCBI Taxonomy" id="363953"/>
    <lineage>
        <taxon>Bacteria</taxon>
        <taxon>Pseudomonadati</taxon>
        <taxon>Pseudomonadota</taxon>
        <taxon>Alphaproteobacteria</taxon>
        <taxon>Hyphomicrobiales</taxon>
        <taxon>Chelatococcaceae</taxon>
        <taxon>Chelatococcus</taxon>
    </lineage>
</organism>
<feature type="region of interest" description="Disordered" evidence="2">
    <location>
        <begin position="120"/>
        <end position="152"/>
    </location>
</feature>
<evidence type="ECO:0000313" key="6">
    <source>
        <dbReference type="Proteomes" id="UP001181622"/>
    </source>
</evidence>
<dbReference type="EMBL" id="JADBEO010000017">
    <property type="protein sequence ID" value="MDR4306940.1"/>
    <property type="molecule type" value="Genomic_DNA"/>
</dbReference>
<comment type="caution">
    <text evidence="5">The sequence shown here is derived from an EMBL/GenBank/DDBJ whole genome shotgun (WGS) entry which is preliminary data.</text>
</comment>
<evidence type="ECO:0000256" key="3">
    <source>
        <dbReference type="SAM" id="SignalP"/>
    </source>
</evidence>
<proteinExistence type="predicted"/>